<evidence type="ECO:0000256" key="3">
    <source>
        <dbReference type="SAM" id="MobiDB-lite"/>
    </source>
</evidence>
<dbReference type="EMBL" id="MCFA01000019">
    <property type="protein sequence ID" value="ORY16269.1"/>
    <property type="molecule type" value="Genomic_DNA"/>
</dbReference>
<dbReference type="Gene3D" id="3.30.230.30">
    <property type="entry name" value="Impact, N-terminal domain"/>
    <property type="match status" value="1"/>
</dbReference>
<proteinExistence type="inferred from homology"/>
<dbReference type="PANTHER" id="PTHR16301">
    <property type="entry name" value="IMPACT-RELATED"/>
    <property type="match status" value="1"/>
</dbReference>
<keyword evidence="6" id="KW-1185">Reference proteome</keyword>
<dbReference type="Proteomes" id="UP000193144">
    <property type="component" value="Unassembled WGS sequence"/>
</dbReference>
<evidence type="ECO:0000256" key="2">
    <source>
        <dbReference type="SAM" id="Coils"/>
    </source>
</evidence>
<dbReference type="SUPFAM" id="SSF54211">
    <property type="entry name" value="Ribosomal protein S5 domain 2-like"/>
    <property type="match status" value="1"/>
</dbReference>
<reference evidence="5 6" key="1">
    <citation type="submission" date="2016-07" db="EMBL/GenBank/DDBJ databases">
        <title>Pervasive Adenine N6-methylation of Active Genes in Fungi.</title>
        <authorList>
            <consortium name="DOE Joint Genome Institute"/>
            <person name="Mondo S.J."/>
            <person name="Dannebaum R.O."/>
            <person name="Kuo R.C."/>
            <person name="Labutti K."/>
            <person name="Haridas S."/>
            <person name="Kuo A."/>
            <person name="Salamov A."/>
            <person name="Ahrendt S.R."/>
            <person name="Lipzen A."/>
            <person name="Sullivan W."/>
            <person name="Andreopoulos W.B."/>
            <person name="Clum A."/>
            <person name="Lindquist E."/>
            <person name="Daum C."/>
            <person name="Ramamoorthy G.K."/>
            <person name="Gryganskyi A."/>
            <person name="Culley D."/>
            <person name="Magnuson J.K."/>
            <person name="James T.Y."/>
            <person name="O'Malley M.A."/>
            <person name="Stajich J.E."/>
            <person name="Spatafora J.W."/>
            <person name="Visel A."/>
            <person name="Grigoriev I.V."/>
        </authorList>
    </citation>
    <scope>NUCLEOTIDE SEQUENCE [LARGE SCALE GENOMIC DNA]</scope>
    <source>
        <strain evidence="5 6">CBS 115471</strain>
    </source>
</reference>
<dbReference type="InterPro" id="IPR023582">
    <property type="entry name" value="Impact"/>
</dbReference>
<dbReference type="STRING" id="1231657.A0A1Y2A181"/>
<dbReference type="InterPro" id="IPR020568">
    <property type="entry name" value="Ribosomal_Su5_D2-typ_SF"/>
</dbReference>
<organism evidence="5 6">
    <name type="scientific">Clohesyomyces aquaticus</name>
    <dbReference type="NCBI Taxonomy" id="1231657"/>
    <lineage>
        <taxon>Eukaryota</taxon>
        <taxon>Fungi</taxon>
        <taxon>Dikarya</taxon>
        <taxon>Ascomycota</taxon>
        <taxon>Pezizomycotina</taxon>
        <taxon>Dothideomycetes</taxon>
        <taxon>Pleosporomycetidae</taxon>
        <taxon>Pleosporales</taxon>
        <taxon>Lindgomycetaceae</taxon>
        <taxon>Clohesyomyces</taxon>
    </lineage>
</organism>
<dbReference type="InterPro" id="IPR036956">
    <property type="entry name" value="Impact_N_sf"/>
</dbReference>
<evidence type="ECO:0000256" key="1">
    <source>
        <dbReference type="ARBA" id="ARBA00007665"/>
    </source>
</evidence>
<dbReference type="AlphaFoldDB" id="A0A1Y2A181"/>
<dbReference type="OrthoDB" id="69641at2759"/>
<comment type="similarity">
    <text evidence="1">Belongs to the IMPACT family.</text>
</comment>
<protein>
    <recommendedName>
        <fullName evidence="4">Impact N-terminal domain-containing protein</fullName>
    </recommendedName>
</protein>
<evidence type="ECO:0000313" key="6">
    <source>
        <dbReference type="Proteomes" id="UP000193144"/>
    </source>
</evidence>
<feature type="compositionally biased region" description="Low complexity" evidence="3">
    <location>
        <begin position="254"/>
        <end position="264"/>
    </location>
</feature>
<dbReference type="GO" id="GO:0006446">
    <property type="term" value="P:regulation of translational initiation"/>
    <property type="evidence" value="ECO:0007669"/>
    <property type="project" value="TreeGrafter"/>
</dbReference>
<evidence type="ECO:0000313" key="5">
    <source>
        <dbReference type="EMBL" id="ORY16269.1"/>
    </source>
</evidence>
<evidence type="ECO:0000259" key="4">
    <source>
        <dbReference type="Pfam" id="PF01205"/>
    </source>
</evidence>
<name>A0A1Y2A181_9PLEO</name>
<feature type="domain" description="Impact N-terminal" evidence="4">
    <location>
        <begin position="25"/>
        <end position="130"/>
    </location>
</feature>
<keyword evidence="2" id="KW-0175">Coiled coil</keyword>
<accession>A0A1Y2A181</accession>
<dbReference type="InterPro" id="IPR001498">
    <property type="entry name" value="Impact_N"/>
</dbReference>
<feature type="coiled-coil region" evidence="2">
    <location>
        <begin position="142"/>
        <end position="177"/>
    </location>
</feature>
<feature type="compositionally biased region" description="Basic and acidic residues" evidence="3">
    <location>
        <begin position="265"/>
        <end position="297"/>
    </location>
</feature>
<comment type="caution">
    <text evidence="5">The sequence shown here is derived from an EMBL/GenBank/DDBJ whole genome shotgun (WGS) entry which is preliminary data.</text>
</comment>
<dbReference type="GO" id="GO:0005737">
    <property type="term" value="C:cytoplasm"/>
    <property type="evidence" value="ECO:0007669"/>
    <property type="project" value="TreeGrafter"/>
</dbReference>
<dbReference type="Pfam" id="PF01205">
    <property type="entry name" value="Impact_N"/>
    <property type="match status" value="1"/>
</dbReference>
<dbReference type="PANTHER" id="PTHR16301:SF25">
    <property type="entry name" value="PROTEIN IMPACT"/>
    <property type="match status" value="1"/>
</dbReference>
<sequence>MALKREHSPSPAEEIFRSESIEDQKSVFIAAFSSSFSVKALQGLPEFRSATHRMAAWRKPSRQKSLMGKSKILYDVGHDDDGEKYGGKRLENVLDYCQVQGTVVVARWYGGQNIGPVRFTHIENCAKEAIWKFKVVDHEARNEQAIKKRKLVEDAIKEHEEKEKKELAENLRERDLNIFVLRGLLADKTAKLNDTERVPPTPQKKPQDYNSMPMEALRRVDKARDASIAFILKQIDKVDEELQLIAVLEDSPQNSWNSSEVENESSVKLESHNTNDVKKSGPKDTKGVFFEAKKTES</sequence>
<feature type="region of interest" description="Disordered" evidence="3">
    <location>
        <begin position="253"/>
        <end position="297"/>
    </location>
</feature>
<dbReference type="GO" id="GO:0140469">
    <property type="term" value="P:GCN2-mediated signaling"/>
    <property type="evidence" value="ECO:0007669"/>
    <property type="project" value="TreeGrafter"/>
</dbReference>
<gene>
    <name evidence="5" type="ORF">BCR34DRAFT_597823</name>
</gene>